<dbReference type="GO" id="GO:0008017">
    <property type="term" value="F:microtubule binding"/>
    <property type="evidence" value="ECO:0007669"/>
    <property type="project" value="TreeGrafter"/>
</dbReference>
<dbReference type="SMART" id="SM00053">
    <property type="entry name" value="DYNc"/>
    <property type="match status" value="1"/>
</dbReference>
<dbReference type="PANTHER" id="PTHR11566:SF149">
    <property type="entry name" value="GTPASE, PUTATIVE (AFU_ORTHOLOGUE AFUA_6G11890)-RELATED"/>
    <property type="match status" value="1"/>
</dbReference>
<dbReference type="GO" id="GO:0048312">
    <property type="term" value="P:intracellular distribution of mitochondria"/>
    <property type="evidence" value="ECO:0007669"/>
    <property type="project" value="TreeGrafter"/>
</dbReference>
<sequence length="479" mass="53695">MSTQGELDVKDIHSLSDVQLLDDIDSLRAHGINHLVALPQLIVCGDQSSGKSSVLEAVSGIPFPSKDTLCTRFATEVVLRRAIQEEVKVSILPGPSRVSKDAAEIQSFEHDLRTWESLEDAMNQAMNSMGLHDDTGTFTDDVLRIDISGPSKPHLSIVDLPGLIHTHGKSQRPEDVIVVQQLVRHYMANERSVILAIVSAKNDYANQIVLKIAREVDPRGLRTLGIITKPDTLVLGSESETAYLNLAKNLDIKFTLGWHVLKNRDYSSQTVSLTERNQAEAEFLSQGVWVQLSRSEVTIAPLRRRLSRVLLSQIKKEVPSLLHEIEMKLNECKSELRRLGHARNTEAERRRFLLRLSEEYQTLCRAAVDGVYGGDFFGDPLTDKGYQRRLRATIQSLSLDLADVMRRQGHRYNLVDHERGKDNANTSLSQITMTRKQYMQVATLMQPPLMSISGGCISARWHNASTRLDISFASQESDL</sequence>
<dbReference type="Gene3D" id="3.40.50.300">
    <property type="entry name" value="P-loop containing nucleotide triphosphate hydrolases"/>
    <property type="match status" value="1"/>
</dbReference>
<evidence type="ECO:0000259" key="3">
    <source>
        <dbReference type="PROSITE" id="PS51718"/>
    </source>
</evidence>
<dbReference type="PRINTS" id="PR00195">
    <property type="entry name" value="DYNAMIN"/>
</dbReference>
<protein>
    <recommendedName>
        <fullName evidence="3">Dynamin-type G domain-containing protein</fullName>
    </recommendedName>
</protein>
<dbReference type="GO" id="GO:0005739">
    <property type="term" value="C:mitochondrion"/>
    <property type="evidence" value="ECO:0007669"/>
    <property type="project" value="TreeGrafter"/>
</dbReference>
<dbReference type="AlphaFoldDB" id="A0AAE0WEX2"/>
<dbReference type="PROSITE" id="PS51718">
    <property type="entry name" value="G_DYNAMIN_2"/>
    <property type="match status" value="1"/>
</dbReference>
<dbReference type="InterPro" id="IPR027417">
    <property type="entry name" value="P-loop_NTPase"/>
</dbReference>
<dbReference type="GO" id="GO:0006897">
    <property type="term" value="P:endocytosis"/>
    <property type="evidence" value="ECO:0007669"/>
    <property type="project" value="TreeGrafter"/>
</dbReference>
<dbReference type="InterPro" id="IPR022812">
    <property type="entry name" value="Dynamin"/>
</dbReference>
<proteinExistence type="predicted"/>
<evidence type="ECO:0000256" key="2">
    <source>
        <dbReference type="ARBA" id="ARBA00023134"/>
    </source>
</evidence>
<dbReference type="GO" id="GO:0003924">
    <property type="term" value="F:GTPase activity"/>
    <property type="evidence" value="ECO:0007669"/>
    <property type="project" value="InterPro"/>
</dbReference>
<accession>A0AAE0WEX2</accession>
<dbReference type="GO" id="GO:0005525">
    <property type="term" value="F:GTP binding"/>
    <property type="evidence" value="ECO:0007669"/>
    <property type="project" value="InterPro"/>
</dbReference>
<evidence type="ECO:0000313" key="4">
    <source>
        <dbReference type="EMBL" id="KAK3669276.1"/>
    </source>
</evidence>
<keyword evidence="2" id="KW-0342">GTP-binding</keyword>
<dbReference type="PANTHER" id="PTHR11566">
    <property type="entry name" value="DYNAMIN"/>
    <property type="match status" value="1"/>
</dbReference>
<dbReference type="GO" id="GO:0000266">
    <property type="term" value="P:mitochondrial fission"/>
    <property type="evidence" value="ECO:0007669"/>
    <property type="project" value="TreeGrafter"/>
</dbReference>
<dbReference type="GO" id="GO:0016559">
    <property type="term" value="P:peroxisome fission"/>
    <property type="evidence" value="ECO:0007669"/>
    <property type="project" value="TreeGrafter"/>
</dbReference>
<dbReference type="EMBL" id="JAUTXT010000093">
    <property type="protein sequence ID" value="KAK3669276.1"/>
    <property type="molecule type" value="Genomic_DNA"/>
</dbReference>
<dbReference type="GO" id="GO:0016020">
    <property type="term" value="C:membrane"/>
    <property type="evidence" value="ECO:0007669"/>
    <property type="project" value="TreeGrafter"/>
</dbReference>
<dbReference type="InterPro" id="IPR000375">
    <property type="entry name" value="Dynamin_stalk"/>
</dbReference>
<dbReference type="InterPro" id="IPR045063">
    <property type="entry name" value="Dynamin_N"/>
</dbReference>
<dbReference type="Proteomes" id="UP001274830">
    <property type="component" value="Unassembled WGS sequence"/>
</dbReference>
<dbReference type="InterPro" id="IPR030381">
    <property type="entry name" value="G_DYNAMIN_dom"/>
</dbReference>
<dbReference type="Pfam" id="PF01031">
    <property type="entry name" value="Dynamin_M"/>
    <property type="match status" value="1"/>
</dbReference>
<comment type="caution">
    <text evidence="4">The sequence shown here is derived from an EMBL/GenBank/DDBJ whole genome shotgun (WGS) entry which is preliminary data.</text>
</comment>
<dbReference type="GO" id="GO:0005874">
    <property type="term" value="C:microtubule"/>
    <property type="evidence" value="ECO:0007669"/>
    <property type="project" value="TreeGrafter"/>
</dbReference>
<evidence type="ECO:0000313" key="5">
    <source>
        <dbReference type="Proteomes" id="UP001274830"/>
    </source>
</evidence>
<organism evidence="4 5">
    <name type="scientific">Recurvomyces mirabilis</name>
    <dbReference type="NCBI Taxonomy" id="574656"/>
    <lineage>
        <taxon>Eukaryota</taxon>
        <taxon>Fungi</taxon>
        <taxon>Dikarya</taxon>
        <taxon>Ascomycota</taxon>
        <taxon>Pezizomycotina</taxon>
        <taxon>Dothideomycetes</taxon>
        <taxon>Dothideomycetidae</taxon>
        <taxon>Mycosphaerellales</taxon>
        <taxon>Teratosphaeriaceae</taxon>
        <taxon>Recurvomyces</taxon>
    </lineage>
</organism>
<dbReference type="InterPro" id="IPR001401">
    <property type="entry name" value="Dynamin_GTPase"/>
</dbReference>
<dbReference type="Pfam" id="PF00350">
    <property type="entry name" value="Dynamin_N"/>
    <property type="match status" value="1"/>
</dbReference>
<feature type="domain" description="Dynamin-type G" evidence="3">
    <location>
        <begin position="35"/>
        <end position="319"/>
    </location>
</feature>
<dbReference type="SUPFAM" id="SSF52540">
    <property type="entry name" value="P-loop containing nucleoside triphosphate hydrolases"/>
    <property type="match status" value="1"/>
</dbReference>
<gene>
    <name evidence="4" type="ORF">LTR78_010850</name>
</gene>
<keyword evidence="5" id="KW-1185">Reference proteome</keyword>
<dbReference type="CDD" id="cd08771">
    <property type="entry name" value="DLP_1"/>
    <property type="match status" value="1"/>
</dbReference>
<dbReference type="FunFam" id="3.40.50.300:FF:001425">
    <property type="entry name" value="Dynamin GTPase, putative"/>
    <property type="match status" value="1"/>
</dbReference>
<keyword evidence="1" id="KW-0547">Nucleotide-binding</keyword>
<evidence type="ECO:0000256" key="1">
    <source>
        <dbReference type="ARBA" id="ARBA00022741"/>
    </source>
</evidence>
<reference evidence="4" key="1">
    <citation type="submission" date="2023-07" db="EMBL/GenBank/DDBJ databases">
        <title>Black Yeasts Isolated from many extreme environments.</title>
        <authorList>
            <person name="Coleine C."/>
            <person name="Stajich J.E."/>
            <person name="Selbmann L."/>
        </authorList>
    </citation>
    <scope>NUCLEOTIDE SEQUENCE</scope>
    <source>
        <strain evidence="4">CCFEE 5485</strain>
    </source>
</reference>
<name>A0AAE0WEX2_9PEZI</name>